<reference evidence="1" key="1">
    <citation type="submission" date="2018-04" db="EMBL/GenBank/DDBJ databases">
        <title>Transcriptome assembly of Sipha flava.</title>
        <authorList>
            <person name="Scully E.D."/>
            <person name="Geib S.M."/>
            <person name="Palmer N.A."/>
            <person name="Koch K."/>
            <person name="Bradshaw J."/>
            <person name="Heng-Moss T."/>
            <person name="Sarath G."/>
        </authorList>
    </citation>
    <scope>NUCLEOTIDE SEQUENCE</scope>
</reference>
<protein>
    <recommendedName>
        <fullName evidence="2">MULE domain-containing protein</fullName>
    </recommendedName>
</protein>
<gene>
    <name evidence="1" type="ORF">g.167258</name>
</gene>
<dbReference type="AlphaFoldDB" id="A0A2S2Q9J7"/>
<dbReference type="OrthoDB" id="9973972at2759"/>
<proteinExistence type="predicted"/>
<sequence>MFTLKHRLRVVFFHLGQSFWCHIQSLGLQKKYSEDPEFSLCLRKLLALAYVPENKVIDSFESLISTDFYEKNQNSLTELLNYFEDTYIGRPNRRSHRRPALFDISIWNCYELIQKDIPCTNNAIEGWHNRFNSMLNAVHPSKWTFINALKKEDNLNQFNVKQAIAGYSLPKKRKYKDSALRIKNLYCNLKLNLLTDI</sequence>
<organism evidence="1">
    <name type="scientific">Sipha flava</name>
    <name type="common">yellow sugarcane aphid</name>
    <dbReference type="NCBI Taxonomy" id="143950"/>
    <lineage>
        <taxon>Eukaryota</taxon>
        <taxon>Metazoa</taxon>
        <taxon>Ecdysozoa</taxon>
        <taxon>Arthropoda</taxon>
        <taxon>Hexapoda</taxon>
        <taxon>Insecta</taxon>
        <taxon>Pterygota</taxon>
        <taxon>Neoptera</taxon>
        <taxon>Paraneoptera</taxon>
        <taxon>Hemiptera</taxon>
        <taxon>Sternorrhyncha</taxon>
        <taxon>Aphidomorpha</taxon>
        <taxon>Aphidoidea</taxon>
        <taxon>Aphididae</taxon>
        <taxon>Sipha</taxon>
    </lineage>
</organism>
<accession>A0A2S2Q9J7</accession>
<dbReference type="EMBL" id="GGMS01004679">
    <property type="protein sequence ID" value="MBY73882.1"/>
    <property type="molecule type" value="Transcribed_RNA"/>
</dbReference>
<evidence type="ECO:0000313" key="1">
    <source>
        <dbReference type="EMBL" id="MBY73882.1"/>
    </source>
</evidence>
<evidence type="ECO:0008006" key="2">
    <source>
        <dbReference type="Google" id="ProtNLM"/>
    </source>
</evidence>
<name>A0A2S2Q9J7_9HEMI</name>